<dbReference type="Pfam" id="PF01551">
    <property type="entry name" value="Peptidase_M23"/>
    <property type="match status" value="1"/>
</dbReference>
<dbReference type="SUPFAM" id="SSF51261">
    <property type="entry name" value="Duplicated hybrid motif"/>
    <property type="match status" value="1"/>
</dbReference>
<comment type="caution">
    <text evidence="5">The sequence shown here is derived from an EMBL/GenBank/DDBJ whole genome shotgun (WGS) entry which is preliminary data.</text>
</comment>
<dbReference type="Gene3D" id="2.70.70.10">
    <property type="entry name" value="Glucose Permease (Domain IIA)"/>
    <property type="match status" value="1"/>
</dbReference>
<evidence type="ECO:0000256" key="1">
    <source>
        <dbReference type="ARBA" id="ARBA00022729"/>
    </source>
</evidence>
<dbReference type="PANTHER" id="PTHR21666:SF289">
    <property type="entry name" value="L-ALA--D-GLU ENDOPEPTIDASE"/>
    <property type="match status" value="1"/>
</dbReference>
<feature type="transmembrane region" description="Helical" evidence="3">
    <location>
        <begin position="41"/>
        <end position="65"/>
    </location>
</feature>
<reference evidence="5" key="2">
    <citation type="submission" date="2023-01" db="EMBL/GenBank/DDBJ databases">
        <title>Draft genome sequence of Algimonas ampicilliniresistens strain NBRC 108219.</title>
        <authorList>
            <person name="Sun Q."/>
            <person name="Mori K."/>
        </authorList>
    </citation>
    <scope>NUCLEOTIDE SEQUENCE</scope>
    <source>
        <strain evidence="5">NBRC 108219</strain>
    </source>
</reference>
<accession>A0ABQ5V6P0</accession>
<feature type="coiled-coil region" evidence="2">
    <location>
        <begin position="79"/>
        <end position="106"/>
    </location>
</feature>
<organism evidence="5 6">
    <name type="scientific">Algimonas ampicilliniresistens</name>
    <dbReference type="NCBI Taxonomy" id="1298735"/>
    <lineage>
        <taxon>Bacteria</taxon>
        <taxon>Pseudomonadati</taxon>
        <taxon>Pseudomonadota</taxon>
        <taxon>Alphaproteobacteria</taxon>
        <taxon>Maricaulales</taxon>
        <taxon>Robiginitomaculaceae</taxon>
        <taxon>Algimonas</taxon>
    </lineage>
</organism>
<evidence type="ECO:0000256" key="2">
    <source>
        <dbReference type="SAM" id="Coils"/>
    </source>
</evidence>
<protein>
    <submittedName>
        <fullName evidence="5">Peptidase M24</fullName>
    </submittedName>
</protein>
<keyword evidence="2" id="KW-0175">Coiled coil</keyword>
<name>A0ABQ5V6P0_9PROT</name>
<dbReference type="InterPro" id="IPR050570">
    <property type="entry name" value="Cell_wall_metabolism_enzyme"/>
</dbReference>
<dbReference type="CDD" id="cd12797">
    <property type="entry name" value="M23_peptidase"/>
    <property type="match status" value="1"/>
</dbReference>
<dbReference type="InterPro" id="IPR011055">
    <property type="entry name" value="Dup_hybrid_motif"/>
</dbReference>
<dbReference type="Proteomes" id="UP001161391">
    <property type="component" value="Unassembled WGS sequence"/>
</dbReference>
<evidence type="ECO:0000256" key="3">
    <source>
        <dbReference type="SAM" id="Phobius"/>
    </source>
</evidence>
<dbReference type="InterPro" id="IPR016047">
    <property type="entry name" value="M23ase_b-sheet_dom"/>
</dbReference>
<proteinExistence type="predicted"/>
<keyword evidence="3" id="KW-0812">Transmembrane</keyword>
<dbReference type="PANTHER" id="PTHR21666">
    <property type="entry name" value="PEPTIDASE-RELATED"/>
    <property type="match status" value="1"/>
</dbReference>
<feature type="domain" description="M23ase beta-sheet core" evidence="4">
    <location>
        <begin position="299"/>
        <end position="393"/>
    </location>
</feature>
<sequence>MVSDVIGDVRTRILQTFPERQIYLRSGGEVTYYNLTTRLQVAIVTAIAVMALWCVMSLLNAMFGLSLFGNPDERIVALEATYERQLADSQAKVENAELLLTEQRQSFELMAANIEAKHNTLSQIVGTDAVPTVGAEPALKFAEAEIIMAPTRRDNVDRVARRAYIPSHEISTGLPIDRSLASLDDTQNDILISAEADILESIDFNRALIETTDMEVETVLEQGTQGQGGPFIPLSGFSTPMIDGAFQPRVTTIQARLYEAEALAKVVEAMPLGHPVKNETVMTSHFGVRRDPFTKRPTFHEGLDFIGGTMAPIVATASGTVIYSGVKGGYGRVVEIDHGHGFVTRYAHLKKTFVKRGQTVEKGDELGGMGSTGRSTATHLHYEVHFQGRPFDPKKFLKAGLYVQ</sequence>
<keyword evidence="3" id="KW-1133">Transmembrane helix</keyword>
<gene>
    <name evidence="5" type="ORF">GCM10007853_10530</name>
</gene>
<keyword evidence="3" id="KW-0472">Membrane</keyword>
<evidence type="ECO:0000313" key="5">
    <source>
        <dbReference type="EMBL" id="GLQ23179.1"/>
    </source>
</evidence>
<reference evidence="5" key="1">
    <citation type="journal article" date="2014" name="Int. J. Syst. Evol. Microbiol.">
        <title>Complete genome of a new Firmicutes species belonging to the dominant human colonic microbiota ('Ruminococcus bicirculans') reveals two chromosomes and a selective capacity to utilize plant glucans.</title>
        <authorList>
            <consortium name="NISC Comparative Sequencing Program"/>
            <person name="Wegmann U."/>
            <person name="Louis P."/>
            <person name="Goesmann A."/>
            <person name="Henrissat B."/>
            <person name="Duncan S.H."/>
            <person name="Flint H.J."/>
        </authorList>
    </citation>
    <scope>NUCLEOTIDE SEQUENCE</scope>
    <source>
        <strain evidence="5">NBRC 108219</strain>
    </source>
</reference>
<evidence type="ECO:0000313" key="6">
    <source>
        <dbReference type="Proteomes" id="UP001161391"/>
    </source>
</evidence>
<dbReference type="EMBL" id="BSNK01000001">
    <property type="protein sequence ID" value="GLQ23179.1"/>
    <property type="molecule type" value="Genomic_DNA"/>
</dbReference>
<dbReference type="RefSeq" id="WP_284388324.1">
    <property type="nucleotide sequence ID" value="NZ_BSNK01000001.1"/>
</dbReference>
<keyword evidence="1" id="KW-0732">Signal</keyword>
<evidence type="ECO:0000259" key="4">
    <source>
        <dbReference type="Pfam" id="PF01551"/>
    </source>
</evidence>
<keyword evidence="6" id="KW-1185">Reference proteome</keyword>